<reference evidence="1 2" key="1">
    <citation type="submission" date="2020-04" db="EMBL/GenBank/DDBJ databases">
        <authorList>
            <person name="De Canck E."/>
        </authorList>
    </citation>
    <scope>NUCLEOTIDE SEQUENCE [LARGE SCALE GENOMIC DNA]</scope>
    <source>
        <strain evidence="1 2">LMG 3458</strain>
    </source>
</reference>
<evidence type="ECO:0000313" key="2">
    <source>
        <dbReference type="Proteomes" id="UP000494111"/>
    </source>
</evidence>
<sequence>MRLDEDAYKELLKNLGGAALPAVTSQTTELQAGEQIGVQRVLRVLRDGFVYSRQ</sequence>
<evidence type="ECO:0000313" key="1">
    <source>
        <dbReference type="EMBL" id="CAB3697865.1"/>
    </source>
</evidence>
<name>A0A6S7A222_9BURK</name>
<dbReference type="AlphaFoldDB" id="A0A6S7A222"/>
<dbReference type="Proteomes" id="UP000494111">
    <property type="component" value="Unassembled WGS sequence"/>
</dbReference>
<dbReference type="EMBL" id="CADIJO010000007">
    <property type="protein sequence ID" value="CAB3697865.1"/>
    <property type="molecule type" value="Genomic_DNA"/>
</dbReference>
<protein>
    <submittedName>
        <fullName evidence="1">Uncharacterized protein</fullName>
    </submittedName>
</protein>
<gene>
    <name evidence="1" type="ORF">LMG3458_02487</name>
</gene>
<organism evidence="1 2">
    <name type="scientific">Achromobacter deleyi</name>
    <dbReference type="NCBI Taxonomy" id="1353891"/>
    <lineage>
        <taxon>Bacteria</taxon>
        <taxon>Pseudomonadati</taxon>
        <taxon>Pseudomonadota</taxon>
        <taxon>Betaproteobacteria</taxon>
        <taxon>Burkholderiales</taxon>
        <taxon>Alcaligenaceae</taxon>
        <taxon>Achromobacter</taxon>
    </lineage>
</organism>
<accession>A0A6S7A222</accession>
<proteinExistence type="predicted"/>